<dbReference type="EMBL" id="QXFY01002221">
    <property type="protein sequence ID" value="KAE9300951.1"/>
    <property type="molecule type" value="Genomic_DNA"/>
</dbReference>
<evidence type="ECO:0000313" key="1">
    <source>
        <dbReference type="EMBL" id="KAE9300951.1"/>
    </source>
</evidence>
<name>A0A6G0QSD5_9STRA</name>
<accession>A0A6G0QSD5</accession>
<sequence length="179" mass="20704">MFQYETPGDSEMELLLQVADAVDDAGARQDLIKMAAGKDLKLRTFNDVDMFWKHVILPSDAQVFKAMADKILKKEPSELGPFVECFSKYVDKRDTTGKFAVLEEIASKRMGWLKEEIERLDKFDKTFSWKMPYAEDPENPAIEEFLRGPEESMTTEDVKKFADIHDAKEFINSYKEENL</sequence>
<comment type="caution">
    <text evidence="1">The sequence shown here is derived from an EMBL/GenBank/DDBJ whole genome shotgun (WGS) entry which is preliminary data.</text>
</comment>
<dbReference type="AlphaFoldDB" id="A0A6G0QSD5"/>
<gene>
    <name evidence="1" type="ORF">PF008_g22882</name>
</gene>
<reference evidence="1 2" key="1">
    <citation type="submission" date="2018-09" db="EMBL/GenBank/DDBJ databases">
        <title>Genomic investigation of the strawberry pathogen Phytophthora fragariae indicates pathogenicity is determined by transcriptional variation in three key races.</title>
        <authorList>
            <person name="Adams T.M."/>
            <person name="Armitage A.D."/>
            <person name="Sobczyk M.K."/>
            <person name="Bates H.J."/>
            <person name="Dunwell J.M."/>
            <person name="Nellist C.F."/>
            <person name="Harrison R.J."/>
        </authorList>
    </citation>
    <scope>NUCLEOTIDE SEQUENCE [LARGE SCALE GENOMIC DNA]</scope>
    <source>
        <strain evidence="1 2">NOV-77</strain>
    </source>
</reference>
<dbReference type="Proteomes" id="UP000486351">
    <property type="component" value="Unassembled WGS sequence"/>
</dbReference>
<proteinExistence type="predicted"/>
<evidence type="ECO:0000313" key="2">
    <source>
        <dbReference type="Proteomes" id="UP000486351"/>
    </source>
</evidence>
<protein>
    <submittedName>
        <fullName evidence="1">Uncharacterized protein</fullName>
    </submittedName>
</protein>
<organism evidence="1 2">
    <name type="scientific">Phytophthora fragariae</name>
    <dbReference type="NCBI Taxonomy" id="53985"/>
    <lineage>
        <taxon>Eukaryota</taxon>
        <taxon>Sar</taxon>
        <taxon>Stramenopiles</taxon>
        <taxon>Oomycota</taxon>
        <taxon>Peronosporomycetes</taxon>
        <taxon>Peronosporales</taxon>
        <taxon>Peronosporaceae</taxon>
        <taxon>Phytophthora</taxon>
    </lineage>
</organism>